<dbReference type="GO" id="GO:0061665">
    <property type="term" value="F:SUMO ligase activity"/>
    <property type="evidence" value="ECO:0007669"/>
    <property type="project" value="TreeGrafter"/>
</dbReference>
<keyword evidence="8" id="KW-0833">Ubl conjugation pathway</keyword>
<keyword evidence="10" id="KW-0539">Nucleus</keyword>
<dbReference type="GO" id="GO:0005634">
    <property type="term" value="C:nucleus"/>
    <property type="evidence" value="ECO:0007669"/>
    <property type="project" value="UniProtKB-SubCell"/>
</dbReference>
<dbReference type="AlphaFoldDB" id="A0AAJ7E3A7"/>
<evidence type="ECO:0000256" key="4">
    <source>
        <dbReference type="ARBA" id="ARBA00020923"/>
    </source>
</evidence>
<comment type="subcellular location">
    <subcellularLocation>
        <location evidence="1">Nucleus</location>
    </subcellularLocation>
</comment>
<dbReference type="GO" id="GO:0030915">
    <property type="term" value="C:Smc5-Smc6 complex"/>
    <property type="evidence" value="ECO:0007669"/>
    <property type="project" value="InterPro"/>
</dbReference>
<evidence type="ECO:0000256" key="6">
    <source>
        <dbReference type="ARBA" id="ARBA00022723"/>
    </source>
</evidence>
<protein>
    <recommendedName>
        <fullName evidence="4">E3 SUMO-protein ligase NSE2</fullName>
    </recommendedName>
    <alternativeName>
        <fullName evidence="11">E3 SUMO-protein transferase NSE2</fullName>
    </alternativeName>
    <alternativeName>
        <fullName evidence="12">Non-structural maintenance of chromosomes element 2 homolog</fullName>
    </alternativeName>
</protein>
<sequence length="203" mass="23988">MAKINNPEVLYRHFCKTASNIITHFDKDERDNILKDLKEIVTNNCICDQRIIKLNETIKDLVVDIDNSDTDHTMKEFKKQRNKMLAYKPDITNHQKLKQYFNEVEELIKAEDDVIHNQLNDDDIQITENDINIIDPFTKKRMIDPVKNKICGHVYDRESTIYILQIKKDTRCPVIGCINKQFILEENLVSDVITRKYLQKHPT</sequence>
<evidence type="ECO:0000256" key="1">
    <source>
        <dbReference type="ARBA" id="ARBA00004123"/>
    </source>
</evidence>
<dbReference type="CDD" id="cd16651">
    <property type="entry name" value="SPL-RING_NSE2"/>
    <property type="match status" value="1"/>
</dbReference>
<dbReference type="SUPFAM" id="SSF57850">
    <property type="entry name" value="RING/U-box"/>
    <property type="match status" value="1"/>
</dbReference>
<keyword evidence="15" id="KW-1185">Reference proteome</keyword>
<dbReference type="PANTHER" id="PTHR21330:SF1">
    <property type="entry name" value="E3 SUMO-PROTEIN LIGASE NSE2"/>
    <property type="match status" value="1"/>
</dbReference>
<evidence type="ECO:0000313" key="16">
    <source>
        <dbReference type="RefSeq" id="XP_011506292.1"/>
    </source>
</evidence>
<evidence type="ECO:0000256" key="5">
    <source>
        <dbReference type="ARBA" id="ARBA00022679"/>
    </source>
</evidence>
<comment type="pathway">
    <text evidence="2">Protein modification; protein sumoylation.</text>
</comment>
<evidence type="ECO:0000259" key="14">
    <source>
        <dbReference type="PROSITE" id="PS51044"/>
    </source>
</evidence>
<organism evidence="15 16">
    <name type="scientific">Ceratosolen solmsi marchali</name>
    <dbReference type="NCBI Taxonomy" id="326594"/>
    <lineage>
        <taxon>Eukaryota</taxon>
        <taxon>Metazoa</taxon>
        <taxon>Ecdysozoa</taxon>
        <taxon>Arthropoda</taxon>
        <taxon>Hexapoda</taxon>
        <taxon>Insecta</taxon>
        <taxon>Pterygota</taxon>
        <taxon>Neoptera</taxon>
        <taxon>Endopterygota</taxon>
        <taxon>Hymenoptera</taxon>
        <taxon>Apocrita</taxon>
        <taxon>Proctotrupomorpha</taxon>
        <taxon>Chalcidoidea</taxon>
        <taxon>Agaonidae</taxon>
        <taxon>Agaoninae</taxon>
        <taxon>Ceratosolen</taxon>
    </lineage>
</organism>
<evidence type="ECO:0000256" key="8">
    <source>
        <dbReference type="ARBA" id="ARBA00022786"/>
    </source>
</evidence>
<evidence type="ECO:0000256" key="13">
    <source>
        <dbReference type="PROSITE-ProRule" id="PRU00452"/>
    </source>
</evidence>
<name>A0AAJ7E3A7_9HYME</name>
<dbReference type="PROSITE" id="PS51044">
    <property type="entry name" value="ZF_SP_RING"/>
    <property type="match status" value="1"/>
</dbReference>
<dbReference type="RefSeq" id="XP_011506292.1">
    <property type="nucleotide sequence ID" value="XM_011507990.1"/>
</dbReference>
<evidence type="ECO:0000256" key="9">
    <source>
        <dbReference type="ARBA" id="ARBA00022833"/>
    </source>
</evidence>
<dbReference type="GO" id="GO:0016925">
    <property type="term" value="P:protein sumoylation"/>
    <property type="evidence" value="ECO:0007669"/>
    <property type="project" value="TreeGrafter"/>
</dbReference>
<evidence type="ECO:0000256" key="3">
    <source>
        <dbReference type="ARBA" id="ARBA00008212"/>
    </source>
</evidence>
<evidence type="ECO:0000256" key="7">
    <source>
        <dbReference type="ARBA" id="ARBA00022771"/>
    </source>
</evidence>
<dbReference type="InterPro" id="IPR013083">
    <property type="entry name" value="Znf_RING/FYVE/PHD"/>
</dbReference>
<dbReference type="KEGG" id="csol:105368859"/>
<keyword evidence="7 13" id="KW-0863">Zinc-finger</keyword>
<evidence type="ECO:0000313" key="15">
    <source>
        <dbReference type="Proteomes" id="UP000695007"/>
    </source>
</evidence>
<feature type="domain" description="SP-RING-type" evidence="14">
    <location>
        <begin position="120"/>
        <end position="203"/>
    </location>
</feature>
<gene>
    <name evidence="16" type="primary">LOC105368859</name>
</gene>
<evidence type="ECO:0000256" key="12">
    <source>
        <dbReference type="ARBA" id="ARBA00032533"/>
    </source>
</evidence>
<keyword evidence="9" id="KW-0862">Zinc</keyword>
<evidence type="ECO:0000256" key="2">
    <source>
        <dbReference type="ARBA" id="ARBA00004718"/>
    </source>
</evidence>
<dbReference type="GO" id="GO:0000724">
    <property type="term" value="P:double-strand break repair via homologous recombination"/>
    <property type="evidence" value="ECO:0007669"/>
    <property type="project" value="InterPro"/>
</dbReference>
<dbReference type="InterPro" id="IPR004181">
    <property type="entry name" value="Znf_MIZ"/>
</dbReference>
<reference evidence="16" key="1">
    <citation type="submission" date="2025-08" db="UniProtKB">
        <authorList>
            <consortium name="RefSeq"/>
        </authorList>
    </citation>
    <scope>IDENTIFICATION</scope>
</reference>
<dbReference type="GeneID" id="105368859"/>
<dbReference type="InterPro" id="IPR026846">
    <property type="entry name" value="Nse2(Mms21)"/>
</dbReference>
<keyword evidence="5" id="KW-0808">Transferase</keyword>
<dbReference type="Gene3D" id="3.30.40.10">
    <property type="entry name" value="Zinc/RING finger domain, C3HC4 (zinc finger)"/>
    <property type="match status" value="1"/>
</dbReference>
<dbReference type="GO" id="GO:0008270">
    <property type="term" value="F:zinc ion binding"/>
    <property type="evidence" value="ECO:0007669"/>
    <property type="project" value="UniProtKB-KW"/>
</dbReference>
<evidence type="ECO:0000256" key="11">
    <source>
        <dbReference type="ARBA" id="ARBA00031731"/>
    </source>
</evidence>
<keyword evidence="6" id="KW-0479">Metal-binding</keyword>
<evidence type="ECO:0000256" key="10">
    <source>
        <dbReference type="ARBA" id="ARBA00023242"/>
    </source>
</evidence>
<dbReference type="Pfam" id="PF11789">
    <property type="entry name" value="zf-Nse"/>
    <property type="match status" value="1"/>
</dbReference>
<accession>A0AAJ7E3A7</accession>
<comment type="similarity">
    <text evidence="3">Belongs to the NSE2 family.</text>
</comment>
<proteinExistence type="inferred from homology"/>
<dbReference type="PANTHER" id="PTHR21330">
    <property type="entry name" value="E3 SUMO-PROTEIN LIGASE NSE2"/>
    <property type="match status" value="1"/>
</dbReference>
<dbReference type="Proteomes" id="UP000695007">
    <property type="component" value="Unplaced"/>
</dbReference>